<name>A0A1M7ET81_9RHOB</name>
<evidence type="ECO:0000259" key="2">
    <source>
        <dbReference type="Pfam" id="PF01243"/>
    </source>
</evidence>
<gene>
    <name evidence="3" type="ORF">SAMN05444389_102309</name>
</gene>
<evidence type="ECO:0000313" key="3">
    <source>
        <dbReference type="EMBL" id="SHL95055.1"/>
    </source>
</evidence>
<sequence length="175" mass="18592">MGIGQFVAGKTGENPPTGPHRPADDPARAHAEAILRAADSAVLAVLDAQGWPMTSRIAVQRDAAGGLWAMLSGLALHTAALRRDPRAALLIDAPTAPDARGIALARARLSLQVEAQELRDPAEDATLRADWLARDPKAAVYARLPDFRLWRLQPRGGLLNAGFGRAYQLGPADLS</sequence>
<feature type="domain" description="Pyridoxamine 5'-phosphate oxidase N-terminal" evidence="2">
    <location>
        <begin position="30"/>
        <end position="155"/>
    </location>
</feature>
<dbReference type="EMBL" id="FRCK01000002">
    <property type="protein sequence ID" value="SHL95055.1"/>
    <property type="molecule type" value="Genomic_DNA"/>
</dbReference>
<keyword evidence="4" id="KW-1185">Reference proteome</keyword>
<evidence type="ECO:0000313" key="4">
    <source>
        <dbReference type="Proteomes" id="UP000184444"/>
    </source>
</evidence>
<dbReference type="Pfam" id="PF01243">
    <property type="entry name" value="PNPOx_N"/>
    <property type="match status" value="1"/>
</dbReference>
<evidence type="ECO:0000256" key="1">
    <source>
        <dbReference type="SAM" id="MobiDB-lite"/>
    </source>
</evidence>
<dbReference type="OrthoDB" id="9814594at2"/>
<dbReference type="SUPFAM" id="SSF50475">
    <property type="entry name" value="FMN-binding split barrel"/>
    <property type="match status" value="1"/>
</dbReference>
<proteinExistence type="predicted"/>
<dbReference type="Proteomes" id="UP000184444">
    <property type="component" value="Unassembled WGS sequence"/>
</dbReference>
<dbReference type="InterPro" id="IPR011576">
    <property type="entry name" value="Pyridox_Oxase_N"/>
</dbReference>
<organism evidence="3 4">
    <name type="scientific">Paracoccus solventivorans</name>
    <dbReference type="NCBI Taxonomy" id="53463"/>
    <lineage>
        <taxon>Bacteria</taxon>
        <taxon>Pseudomonadati</taxon>
        <taxon>Pseudomonadota</taxon>
        <taxon>Alphaproteobacteria</taxon>
        <taxon>Rhodobacterales</taxon>
        <taxon>Paracoccaceae</taxon>
        <taxon>Paracoccus</taxon>
    </lineage>
</organism>
<dbReference type="RefSeq" id="WP_073062989.1">
    <property type="nucleotide sequence ID" value="NZ_FRCK01000002.1"/>
</dbReference>
<reference evidence="4" key="1">
    <citation type="submission" date="2016-11" db="EMBL/GenBank/DDBJ databases">
        <authorList>
            <person name="Varghese N."/>
            <person name="Submissions S."/>
        </authorList>
    </citation>
    <scope>NUCLEOTIDE SEQUENCE [LARGE SCALE GENOMIC DNA]</scope>
    <source>
        <strain evidence="4">DSM 6637</strain>
    </source>
</reference>
<accession>A0A1M7ET81</accession>
<dbReference type="InterPro" id="IPR012349">
    <property type="entry name" value="Split_barrel_FMN-bd"/>
</dbReference>
<feature type="region of interest" description="Disordered" evidence="1">
    <location>
        <begin position="1"/>
        <end position="26"/>
    </location>
</feature>
<dbReference type="AlphaFoldDB" id="A0A1M7ET81"/>
<dbReference type="STRING" id="53463.SAMN05444389_102309"/>
<dbReference type="Gene3D" id="2.30.110.10">
    <property type="entry name" value="Electron Transport, Fmn-binding Protein, Chain A"/>
    <property type="match status" value="1"/>
</dbReference>
<protein>
    <recommendedName>
        <fullName evidence="2">Pyridoxamine 5'-phosphate oxidase N-terminal domain-containing protein</fullName>
    </recommendedName>
</protein>